<dbReference type="Gene3D" id="3.40.50.300">
    <property type="entry name" value="P-loop containing nucleotide triphosphate hydrolases"/>
    <property type="match status" value="1"/>
</dbReference>
<dbReference type="PROSITE" id="PS00211">
    <property type="entry name" value="ABC_TRANSPORTER_1"/>
    <property type="match status" value="1"/>
</dbReference>
<dbReference type="GO" id="GO:0005886">
    <property type="term" value="C:plasma membrane"/>
    <property type="evidence" value="ECO:0007669"/>
    <property type="project" value="UniProtKB-SubCell"/>
</dbReference>
<keyword evidence="11 13" id="KW-1133">Transmembrane helix</keyword>
<dbReference type="AlphaFoldDB" id="A0A8J3DNT7"/>
<feature type="domain" description="ABC transmembrane type-1" evidence="15">
    <location>
        <begin position="22"/>
        <end position="301"/>
    </location>
</feature>
<keyword evidence="10" id="KW-1278">Translocase</keyword>
<evidence type="ECO:0000256" key="11">
    <source>
        <dbReference type="ARBA" id="ARBA00022989"/>
    </source>
</evidence>
<dbReference type="InterPro" id="IPR005896">
    <property type="entry name" value="NdvA"/>
</dbReference>
<dbReference type="PROSITE" id="PS50929">
    <property type="entry name" value="ABC_TM1F"/>
    <property type="match status" value="1"/>
</dbReference>
<evidence type="ECO:0000256" key="1">
    <source>
        <dbReference type="ARBA" id="ARBA00004651"/>
    </source>
</evidence>
<evidence type="ECO:0000256" key="4">
    <source>
        <dbReference type="ARBA" id="ARBA00022475"/>
    </source>
</evidence>
<keyword evidence="9 16" id="KW-0067">ATP-binding</keyword>
<dbReference type="InterPro" id="IPR017871">
    <property type="entry name" value="ABC_transporter-like_CS"/>
</dbReference>
<feature type="transmembrane region" description="Helical" evidence="13">
    <location>
        <begin position="21"/>
        <end position="43"/>
    </location>
</feature>
<evidence type="ECO:0000256" key="3">
    <source>
        <dbReference type="ARBA" id="ARBA00022448"/>
    </source>
</evidence>
<dbReference type="CDD" id="cd18562">
    <property type="entry name" value="ABC_6TM_NdvA_beta-glucan_exporter_like"/>
    <property type="match status" value="1"/>
</dbReference>
<proteinExistence type="inferred from homology"/>
<dbReference type="FunFam" id="3.40.50.300:FF:000221">
    <property type="entry name" value="Multidrug ABC transporter ATP-binding protein"/>
    <property type="match status" value="1"/>
</dbReference>
<dbReference type="InterPro" id="IPR027417">
    <property type="entry name" value="P-loop_NTPase"/>
</dbReference>
<evidence type="ECO:0000256" key="13">
    <source>
        <dbReference type="SAM" id="Phobius"/>
    </source>
</evidence>
<name>A0A8J3DNT7_9HYPH</name>
<evidence type="ECO:0000256" key="9">
    <source>
        <dbReference type="ARBA" id="ARBA00022840"/>
    </source>
</evidence>
<keyword evidence="12 13" id="KW-0472">Membrane</keyword>
<keyword evidence="5" id="KW-0997">Cell inner membrane</keyword>
<feature type="transmembrane region" description="Helical" evidence="13">
    <location>
        <begin position="248"/>
        <end position="268"/>
    </location>
</feature>
<evidence type="ECO:0000313" key="16">
    <source>
        <dbReference type="EMBL" id="GHC75010.1"/>
    </source>
</evidence>
<dbReference type="Pfam" id="PF00664">
    <property type="entry name" value="ABC_membrane"/>
    <property type="match status" value="1"/>
</dbReference>
<dbReference type="SUPFAM" id="SSF52540">
    <property type="entry name" value="P-loop containing nucleoside triphosphate hydrolases"/>
    <property type="match status" value="1"/>
</dbReference>
<comment type="caution">
    <text evidence="16">The sequence shown here is derived from an EMBL/GenBank/DDBJ whole genome shotgun (WGS) entry which is preliminary data.</text>
</comment>
<dbReference type="GO" id="GO:0016887">
    <property type="term" value="F:ATP hydrolysis activity"/>
    <property type="evidence" value="ECO:0007669"/>
    <property type="project" value="InterPro"/>
</dbReference>
<dbReference type="NCBIfam" id="NF010178">
    <property type="entry name" value="PRK13657.1"/>
    <property type="match status" value="1"/>
</dbReference>
<evidence type="ECO:0000256" key="8">
    <source>
        <dbReference type="ARBA" id="ARBA00022741"/>
    </source>
</evidence>
<dbReference type="InterPro" id="IPR039421">
    <property type="entry name" value="Type_1_exporter"/>
</dbReference>
<dbReference type="Proteomes" id="UP000641137">
    <property type="component" value="Unassembled WGS sequence"/>
</dbReference>
<reference evidence="16" key="1">
    <citation type="journal article" date="2014" name="Int. J. Syst. Evol. Microbiol.">
        <title>Complete genome sequence of Corynebacterium casei LMG S-19264T (=DSM 44701T), isolated from a smear-ripened cheese.</title>
        <authorList>
            <consortium name="US DOE Joint Genome Institute (JGI-PGF)"/>
            <person name="Walter F."/>
            <person name="Albersmeier A."/>
            <person name="Kalinowski J."/>
            <person name="Ruckert C."/>
        </authorList>
    </citation>
    <scope>NUCLEOTIDE SEQUENCE</scope>
    <source>
        <strain evidence="16">KCTC 42097</strain>
    </source>
</reference>
<keyword evidence="8" id="KW-0547">Nucleotide-binding</keyword>
<dbReference type="NCBIfam" id="TIGR01192">
    <property type="entry name" value="chvA"/>
    <property type="match status" value="1"/>
</dbReference>
<sequence>MTLVEIYKRAIGYLAPRKGRVAVICAFNVALAIVVIAEPILFGRVIDTISGGMDVVPTLMIWAALGAFNIVASVLVARGADRLAHERRASVLTESYERVVSMPLSWHQQNGTSYSLQTLLRAVDALQGLWLDFMRTHLSTIVALALLIPTALAMDLRMSAVLFVLGVSYVLISRLVMKKTKDGQMSVENHNHKMFSHVSDSITNVSVLQSYNRVQQETSALRDYAENLLKAQYPVLDWWAVANAMHRLASTVAMMVVLIIGAILVSAGEMRIGDVVAFTGFAQLLIGRLEQISTFVNQIFESRARLEQFYVMEDAASQSKEPETARDLGKVEGHLRFENVEFFFPNGTKGASDVSFEILPGETLAIVGPTGSGKTTLINLLQRVYDPSEGAIYIDGVDTRSVSKNSLRANIASVFQDAGLLNRSIEENIRVGREGATNAEVEAAAEAASCDFILSKSEGYDTLVGDRGGKLSGGERQRIAIARAVLKNAPILVLDEATSALDVETEERVKSAIDNLRENRTTIIIAHRLSTVRDADKVLFLDGGRIIEMGTFDELAKQGGRFTSLLKAGGLAMDDDLTPRVLQKAA</sequence>
<dbReference type="InterPro" id="IPR003593">
    <property type="entry name" value="AAA+_ATPase"/>
</dbReference>
<gene>
    <name evidence="16" type="primary">ndvA</name>
    <name evidence="16" type="ORF">GCM10010136_24410</name>
</gene>
<dbReference type="PANTHER" id="PTHR43394:SF1">
    <property type="entry name" value="ATP-BINDING CASSETTE SUB-FAMILY B MEMBER 10, MITOCHONDRIAL"/>
    <property type="match status" value="1"/>
</dbReference>
<evidence type="ECO:0000256" key="10">
    <source>
        <dbReference type="ARBA" id="ARBA00022967"/>
    </source>
</evidence>
<accession>A0A8J3DNT7</accession>
<evidence type="ECO:0000256" key="2">
    <source>
        <dbReference type="ARBA" id="ARBA00005417"/>
    </source>
</evidence>
<evidence type="ECO:0000256" key="7">
    <source>
        <dbReference type="ARBA" id="ARBA00022692"/>
    </source>
</evidence>
<keyword evidence="17" id="KW-1185">Reference proteome</keyword>
<dbReference type="Gene3D" id="1.20.1560.10">
    <property type="entry name" value="ABC transporter type 1, transmembrane domain"/>
    <property type="match status" value="1"/>
</dbReference>
<feature type="transmembrane region" description="Helical" evidence="13">
    <location>
        <begin position="55"/>
        <end position="77"/>
    </location>
</feature>
<keyword evidence="7 13" id="KW-0812">Transmembrane</keyword>
<dbReference type="GO" id="GO:0015441">
    <property type="term" value="F:ABC-type beta-glucan transporter activity"/>
    <property type="evidence" value="ECO:0007669"/>
    <property type="project" value="InterPro"/>
</dbReference>
<organism evidence="16 17">
    <name type="scientific">Limoniibacter endophyticus</name>
    <dbReference type="NCBI Taxonomy" id="1565040"/>
    <lineage>
        <taxon>Bacteria</taxon>
        <taxon>Pseudomonadati</taxon>
        <taxon>Pseudomonadota</taxon>
        <taxon>Alphaproteobacteria</taxon>
        <taxon>Hyphomicrobiales</taxon>
        <taxon>Bartonellaceae</taxon>
        <taxon>Limoniibacter</taxon>
    </lineage>
</organism>
<feature type="transmembrane region" description="Helical" evidence="13">
    <location>
        <begin position="160"/>
        <end position="177"/>
    </location>
</feature>
<dbReference type="InterPro" id="IPR011527">
    <property type="entry name" value="ABC1_TM_dom"/>
</dbReference>
<evidence type="ECO:0000313" key="17">
    <source>
        <dbReference type="Proteomes" id="UP000641137"/>
    </source>
</evidence>
<evidence type="ECO:0000256" key="12">
    <source>
        <dbReference type="ARBA" id="ARBA00023136"/>
    </source>
</evidence>
<evidence type="ECO:0000259" key="15">
    <source>
        <dbReference type="PROSITE" id="PS50929"/>
    </source>
</evidence>
<evidence type="ECO:0000259" key="14">
    <source>
        <dbReference type="PROSITE" id="PS50893"/>
    </source>
</evidence>
<comment type="similarity">
    <text evidence="2">Belongs to the ABC transporter superfamily.</text>
</comment>
<keyword evidence="6" id="KW-0762">Sugar transport</keyword>
<keyword evidence="3" id="KW-0813">Transport</keyword>
<dbReference type="EMBL" id="BMZO01000008">
    <property type="protein sequence ID" value="GHC75010.1"/>
    <property type="molecule type" value="Genomic_DNA"/>
</dbReference>
<comment type="subcellular location">
    <subcellularLocation>
        <location evidence="1">Cell membrane</location>
        <topology evidence="1">Multi-pass membrane protein</topology>
    </subcellularLocation>
</comment>
<dbReference type="PROSITE" id="PS50893">
    <property type="entry name" value="ABC_TRANSPORTER_2"/>
    <property type="match status" value="1"/>
</dbReference>
<dbReference type="PANTHER" id="PTHR43394">
    <property type="entry name" value="ATP-DEPENDENT PERMEASE MDL1, MITOCHONDRIAL"/>
    <property type="match status" value="1"/>
</dbReference>
<dbReference type="GO" id="GO:0015421">
    <property type="term" value="F:ABC-type oligopeptide transporter activity"/>
    <property type="evidence" value="ECO:0007669"/>
    <property type="project" value="TreeGrafter"/>
</dbReference>
<dbReference type="SMART" id="SM00382">
    <property type="entry name" value="AAA"/>
    <property type="match status" value="1"/>
</dbReference>
<protein>
    <submittedName>
        <fullName evidence="16">Beta-(1--&gt;2)glucan export ATP-binding/permease protein NdvA</fullName>
    </submittedName>
</protein>
<evidence type="ECO:0000256" key="6">
    <source>
        <dbReference type="ARBA" id="ARBA00022597"/>
    </source>
</evidence>
<dbReference type="Pfam" id="PF00005">
    <property type="entry name" value="ABC_tran"/>
    <property type="match status" value="1"/>
</dbReference>
<dbReference type="SUPFAM" id="SSF90123">
    <property type="entry name" value="ABC transporter transmembrane region"/>
    <property type="match status" value="1"/>
</dbReference>
<evidence type="ECO:0000256" key="5">
    <source>
        <dbReference type="ARBA" id="ARBA00022519"/>
    </source>
</evidence>
<dbReference type="GO" id="GO:0005524">
    <property type="term" value="F:ATP binding"/>
    <property type="evidence" value="ECO:0007669"/>
    <property type="project" value="UniProtKB-KW"/>
</dbReference>
<dbReference type="InterPro" id="IPR036640">
    <property type="entry name" value="ABC1_TM_sf"/>
</dbReference>
<dbReference type="RefSeq" id="WP_189490551.1">
    <property type="nucleotide sequence ID" value="NZ_BMZO01000008.1"/>
</dbReference>
<reference evidence="16" key="2">
    <citation type="submission" date="2020-09" db="EMBL/GenBank/DDBJ databases">
        <authorList>
            <person name="Sun Q."/>
            <person name="Kim S."/>
        </authorList>
    </citation>
    <scope>NUCLEOTIDE SEQUENCE</scope>
    <source>
        <strain evidence="16">KCTC 42097</strain>
    </source>
</reference>
<feature type="domain" description="ABC transporter" evidence="14">
    <location>
        <begin position="335"/>
        <end position="568"/>
    </location>
</feature>
<feature type="transmembrane region" description="Helical" evidence="13">
    <location>
        <begin position="136"/>
        <end position="154"/>
    </location>
</feature>
<dbReference type="InterPro" id="IPR003439">
    <property type="entry name" value="ABC_transporter-like_ATP-bd"/>
</dbReference>
<keyword evidence="4" id="KW-1003">Cell membrane</keyword>